<evidence type="ECO:0000256" key="8">
    <source>
        <dbReference type="ARBA" id="ARBA00023196"/>
    </source>
</evidence>
<evidence type="ECO:0000256" key="6">
    <source>
        <dbReference type="ARBA" id="ARBA00023065"/>
    </source>
</evidence>
<comment type="caution">
    <text evidence="10">The sequence shown here is derived from an EMBL/GenBank/DDBJ whole genome shotgun (WGS) entry which is preliminary data.</text>
</comment>
<dbReference type="RefSeq" id="WP_200609741.1">
    <property type="nucleotide sequence ID" value="NZ_JAEHHL010000006.1"/>
</dbReference>
<accession>A0A8J7M754</accession>
<keyword evidence="6" id="KW-0406">Ion transport</keyword>
<evidence type="ECO:0000256" key="1">
    <source>
        <dbReference type="ARBA" id="ARBA00003456"/>
    </source>
</evidence>
<dbReference type="Pfam" id="PF00231">
    <property type="entry name" value="ATP-synt"/>
    <property type="match status" value="1"/>
</dbReference>
<dbReference type="InterPro" id="IPR035968">
    <property type="entry name" value="ATP_synth_F1_ATPase_gsu"/>
</dbReference>
<comment type="function">
    <text evidence="1">Produces ATP from ADP in the presence of a proton gradient across the membrane. The gamma chain is believed to be important in regulating ATPase activity and the flow of protons through the CF(0) complex.</text>
</comment>
<evidence type="ECO:0000313" key="11">
    <source>
        <dbReference type="Proteomes" id="UP000655420"/>
    </source>
</evidence>
<sequence>MQSLGELQGRIEGARDLQSIVRVMKSLSAVSIRQYQDAARRLRSYQSVVDLSLGAALSTGAFAWRQSAEPGPGSGLGLVVMGSDRGLCGRFNVGVAEAAARLVLQASGKGSQRILAIGARAAARLEALGLEPDTIFFQPGSAAGLTDTAGSVIVEIEDWRNRRGIERVSVVFNVATEREGIELRVEQLLPIDPSAIDALATQPWPTNNLPATRGEPDAVFSALMRERLFVALMRAGAESLAAEHATRLRAMQAAEKNINERLDDLAADWRRTRQDEITTELMDIVSAYEAVSSRAS</sequence>
<evidence type="ECO:0000313" key="10">
    <source>
        <dbReference type="EMBL" id="MBK0399533.1"/>
    </source>
</evidence>
<dbReference type="InterPro" id="IPR000131">
    <property type="entry name" value="ATP_synth_F1_gsu"/>
</dbReference>
<keyword evidence="11" id="KW-1185">Reference proteome</keyword>
<comment type="similarity">
    <text evidence="3">Belongs to the ATPase gamma chain family.</text>
</comment>
<gene>
    <name evidence="10" type="ORF">H0I76_10045</name>
</gene>
<dbReference type="GO" id="GO:0046933">
    <property type="term" value="F:proton-transporting ATP synthase activity, rotational mechanism"/>
    <property type="evidence" value="ECO:0007669"/>
    <property type="project" value="InterPro"/>
</dbReference>
<keyword evidence="9" id="KW-0066">ATP synthesis</keyword>
<dbReference type="Gene3D" id="1.10.287.80">
    <property type="entry name" value="ATP synthase, gamma subunit, helix hairpin domain"/>
    <property type="match status" value="1"/>
</dbReference>
<evidence type="ECO:0000256" key="4">
    <source>
        <dbReference type="ARBA" id="ARBA00022448"/>
    </source>
</evidence>
<dbReference type="Gene3D" id="3.40.1380.10">
    <property type="match status" value="1"/>
</dbReference>
<protein>
    <submittedName>
        <fullName evidence="10">F0F1 ATP synthase subunit gamma</fullName>
    </submittedName>
</protein>
<dbReference type="AlphaFoldDB" id="A0A8J7M754"/>
<organism evidence="10 11">
    <name type="scientific">Thermohalobaculum xanthum</name>
    <dbReference type="NCBI Taxonomy" id="2753746"/>
    <lineage>
        <taxon>Bacteria</taxon>
        <taxon>Pseudomonadati</taxon>
        <taxon>Pseudomonadota</taxon>
        <taxon>Alphaproteobacteria</taxon>
        <taxon>Rhodobacterales</taxon>
        <taxon>Paracoccaceae</taxon>
        <taxon>Thermohalobaculum</taxon>
    </lineage>
</organism>
<evidence type="ECO:0000256" key="7">
    <source>
        <dbReference type="ARBA" id="ARBA00023136"/>
    </source>
</evidence>
<evidence type="ECO:0000256" key="2">
    <source>
        <dbReference type="ARBA" id="ARBA00004170"/>
    </source>
</evidence>
<proteinExistence type="inferred from homology"/>
<comment type="subcellular location">
    <subcellularLocation>
        <location evidence="2">Membrane</location>
        <topology evidence="2">Peripheral membrane protein</topology>
    </subcellularLocation>
</comment>
<keyword evidence="5" id="KW-0375">Hydrogen ion transport</keyword>
<evidence type="ECO:0000256" key="3">
    <source>
        <dbReference type="ARBA" id="ARBA00007681"/>
    </source>
</evidence>
<dbReference type="Proteomes" id="UP000655420">
    <property type="component" value="Unassembled WGS sequence"/>
</dbReference>
<reference evidence="10" key="1">
    <citation type="submission" date="2020-12" db="EMBL/GenBank/DDBJ databases">
        <title>Bacterial taxonomy.</title>
        <authorList>
            <person name="Pan X."/>
        </authorList>
    </citation>
    <scope>NUCLEOTIDE SEQUENCE</scope>
    <source>
        <strain evidence="10">M0105</strain>
    </source>
</reference>
<keyword evidence="8" id="KW-0139">CF(1)</keyword>
<keyword evidence="7" id="KW-0472">Membrane</keyword>
<keyword evidence="4" id="KW-0813">Transport</keyword>
<dbReference type="PANTHER" id="PTHR11693:SF22">
    <property type="entry name" value="ATP SYNTHASE SUBUNIT GAMMA, MITOCHONDRIAL"/>
    <property type="match status" value="1"/>
</dbReference>
<evidence type="ECO:0000256" key="5">
    <source>
        <dbReference type="ARBA" id="ARBA00022781"/>
    </source>
</evidence>
<dbReference type="PRINTS" id="PR00126">
    <property type="entry name" value="ATPASEGAMMA"/>
</dbReference>
<dbReference type="PANTHER" id="PTHR11693">
    <property type="entry name" value="ATP SYNTHASE GAMMA CHAIN"/>
    <property type="match status" value="1"/>
</dbReference>
<dbReference type="EMBL" id="JAEHHL010000006">
    <property type="protein sequence ID" value="MBK0399533.1"/>
    <property type="molecule type" value="Genomic_DNA"/>
</dbReference>
<dbReference type="CDD" id="cd12151">
    <property type="entry name" value="F1-ATPase_gamma"/>
    <property type="match status" value="1"/>
</dbReference>
<name>A0A8J7M754_9RHOB</name>
<dbReference type="SUPFAM" id="SSF52943">
    <property type="entry name" value="ATP synthase (F1-ATPase), gamma subunit"/>
    <property type="match status" value="1"/>
</dbReference>
<evidence type="ECO:0000256" key="9">
    <source>
        <dbReference type="ARBA" id="ARBA00023310"/>
    </source>
</evidence>
<dbReference type="GO" id="GO:0045259">
    <property type="term" value="C:proton-transporting ATP synthase complex"/>
    <property type="evidence" value="ECO:0007669"/>
    <property type="project" value="UniProtKB-KW"/>
</dbReference>